<feature type="compositionally biased region" description="Low complexity" evidence="1">
    <location>
        <begin position="482"/>
        <end position="491"/>
    </location>
</feature>
<dbReference type="EMBL" id="OU896717">
    <property type="protein sequence ID" value="CAG9814625.1"/>
    <property type="molecule type" value="Genomic_DNA"/>
</dbReference>
<keyword evidence="3" id="KW-1185">Reference proteome</keyword>
<feature type="compositionally biased region" description="Low complexity" evidence="1">
    <location>
        <begin position="436"/>
        <end position="466"/>
    </location>
</feature>
<dbReference type="PANTHER" id="PTHR47018:SF3">
    <property type="entry name" value="MYCBP-ASSOCIATED PROTEIN"/>
    <property type="match status" value="1"/>
</dbReference>
<feature type="compositionally biased region" description="Acidic residues" evidence="1">
    <location>
        <begin position="1708"/>
        <end position="1724"/>
    </location>
</feature>
<sequence length="1750" mass="197581">MDKKTEKQLLEWYDELSDDDNYLEMNSESNNSSEPSEDDDDSIRDPDFELSDSSDKAGPDLRQSEDDEENNSLGGPTEHNDSANEDVEISDRNSNAGNNNAFREDTEHDIDESIGSGNSKLQGTSSIFAYEDKIAAFVARIELWIEKVEKENFSAFDKLNQSIDEQSAEIKGEIRENITHHLVNLKSEFDRYFPDCEDKATVLSSTVRLPIGEMDDEQPSTSKANVSHERNNLRPLTDAELLQIIENFTYEDLPDDNQFDTDIESDFGEDEIIYDKLEKNNSDNQNNASVQDTATIEAEIEGSEEIIEEEVEVRVEQEKTVVESTVIPETKSGSTNWTSSLEAVGVGESMFGEGTLSPYIHSFDQNATVGDLPNPHETESEIERHPIPDTDTGDNSQDSEIVVGQRVGALLNSHETESEIGTHPIPDTDTEDNSQESETQSCSQESDMQESVSESSLFNSESDSSSMQYVKNAYKDAKRCKPSSPSSSCSSAGRVTQPPPLPTQTRIAFSLNEDREVCFICQGSLIDGDVVTVRQKGVKTLISSSVQRKNNEHRRYLTNLSEVKVHSACQKHYNNPKLISSYLKRASEPSTSTRRSNVFDLRKHCFYCGKEADDNWEENLRRLPYAKRNLIHKVMKLELRDSVIEVARRRGDNWASEVWQRISDEDLCARDAWYHRFCQRYFYRPVRSGGEKGRPLSKDVDEAMEMIFSYIENNPEECQFSLEELMNQITTENVPQARTVKTRLLEKYDEDILIVETKKKKTVVCFKNTGYKILSDSFYQSRLLDPREERLRIVSAAADIIREDIRSQVYEISQYPPPDDFLKDVESVIPESLLHFFESLILKNKRGTLEKWKKRCVALSHAVISAVRPRSFLSSLLIGLSTFIYKRFGSRLLVDALSAIGFVATYAETTLLEMSSIVRPEQPRVTTDGFLQFIFDNADFNINTIDGLNTFHSMGGIMVVTPHSAIESERNIDRQVRMSSSDVLTSVGVPQLTTFHRTDNGGLNTIIMKDLNLNGPVALEVTLSGCEILWLYGKWTKRADVPGWGGYMEEATNHGQSPTSKILCLPFLNYPPTLYDTIYTSLLTASKKCVELGQQSCFVTFDQPLYVKAKDIVSSDDSDLKNVIVRLGGFHLLMSFMGCIGVIMAGSGLRDLLSIIFAENSLDKILSGHAYARAVRAHMLVHMVLSFYIFQEIEFTDGEKEVMEELLLFENRPSVLTCHENKIYKHVMIKFNKALHTIAGRGPTAKLWTQYFYMVTIMKQFIEAERMGNWLLHLDTIKKMLPYFHSAGHFQYAKSAHLYLQEMLTLEEQMDPTEFKKFTTEGFFTIRRSDKFWCGVWSDMTIEQTLMKTMKVKGGLTHGRGFSDSVLTKWTSGMATLHDVCQRIEEFCDISTGTSEQHVNLRPSRRDRNAADSEKLNNWLLQHPPFPPCNVLMSVSSGVIGGPEVNCHLSVEVGSMGIAKIMGQDFKNVSFKRKDKVVTLASCTALKIGGKTIATINPLTLFHRLCVVKQSDEDLKYCFSFELAPYPMSMFTEEGLRKGKLPTLLEQHPKLKEQAAAFLKPSVSQDEIAQAGEQLIMSLYGKMDSGTLDELRYELFVKSASKKSFNLARLPPTSDAARWHSMRVYQQVQTWLGCPISPCQWGWRKLPSGLVPIQTTKDAAPDMLLKMISCTCKKGCTAACGCRKSGLNCSSACKHCSGLSCENAPEMELGEDEDEEFSESEEISDAAAMDHEVRMPDTDIAEPQPKRFRL</sequence>
<feature type="compositionally biased region" description="Basic and acidic residues" evidence="1">
    <location>
        <begin position="1728"/>
        <end position="1737"/>
    </location>
</feature>
<proteinExistence type="predicted"/>
<feature type="compositionally biased region" description="Polar residues" evidence="1">
    <location>
        <begin position="92"/>
        <end position="101"/>
    </location>
</feature>
<dbReference type="PANTHER" id="PTHR47018">
    <property type="entry name" value="CXC DOMAIN-CONTAINING PROTEIN-RELATED"/>
    <property type="match status" value="1"/>
</dbReference>
<dbReference type="Proteomes" id="UP001153737">
    <property type="component" value="Chromosome 11"/>
</dbReference>
<feature type="region of interest" description="Disordered" evidence="1">
    <location>
        <begin position="366"/>
        <end position="397"/>
    </location>
</feature>
<accession>A0A9N9SAI4</accession>
<evidence type="ECO:0008006" key="4">
    <source>
        <dbReference type="Google" id="ProtNLM"/>
    </source>
</evidence>
<feature type="compositionally biased region" description="Basic and acidic residues" evidence="1">
    <location>
        <begin position="374"/>
        <end position="388"/>
    </location>
</feature>
<name>A0A9N9SAI4_PHACE</name>
<organism evidence="2 3">
    <name type="scientific">Phaedon cochleariae</name>
    <name type="common">Mustard beetle</name>
    <dbReference type="NCBI Taxonomy" id="80249"/>
    <lineage>
        <taxon>Eukaryota</taxon>
        <taxon>Metazoa</taxon>
        <taxon>Ecdysozoa</taxon>
        <taxon>Arthropoda</taxon>
        <taxon>Hexapoda</taxon>
        <taxon>Insecta</taxon>
        <taxon>Pterygota</taxon>
        <taxon>Neoptera</taxon>
        <taxon>Endopterygota</taxon>
        <taxon>Coleoptera</taxon>
        <taxon>Polyphaga</taxon>
        <taxon>Cucujiformia</taxon>
        <taxon>Chrysomeloidea</taxon>
        <taxon>Chrysomelidae</taxon>
        <taxon>Chrysomelinae</taxon>
        <taxon>Chrysomelini</taxon>
        <taxon>Phaedon</taxon>
    </lineage>
</organism>
<feature type="region of interest" description="Disordered" evidence="1">
    <location>
        <begin position="1708"/>
        <end position="1750"/>
    </location>
</feature>
<feature type="compositionally biased region" description="Basic and acidic residues" evidence="1">
    <location>
        <begin position="43"/>
        <end position="64"/>
    </location>
</feature>
<feature type="region of interest" description="Disordered" evidence="1">
    <location>
        <begin position="15"/>
        <end position="122"/>
    </location>
</feature>
<protein>
    <recommendedName>
        <fullName evidence="4">Tesmin/TSO1-like CXC domain-containing protein</fullName>
    </recommendedName>
</protein>
<feature type="region of interest" description="Disordered" evidence="1">
    <location>
        <begin position="415"/>
        <end position="502"/>
    </location>
</feature>
<gene>
    <name evidence="2" type="ORF">PHAECO_LOCUS2456</name>
</gene>
<dbReference type="OrthoDB" id="6777793at2759"/>
<reference evidence="2" key="1">
    <citation type="submission" date="2022-01" db="EMBL/GenBank/DDBJ databases">
        <authorList>
            <person name="King R."/>
        </authorList>
    </citation>
    <scope>NUCLEOTIDE SEQUENCE</scope>
</reference>
<evidence type="ECO:0000313" key="3">
    <source>
        <dbReference type="Proteomes" id="UP001153737"/>
    </source>
</evidence>
<evidence type="ECO:0000256" key="1">
    <source>
        <dbReference type="SAM" id="MobiDB-lite"/>
    </source>
</evidence>
<evidence type="ECO:0000313" key="2">
    <source>
        <dbReference type="EMBL" id="CAG9814625.1"/>
    </source>
</evidence>
<reference evidence="2" key="2">
    <citation type="submission" date="2022-10" db="EMBL/GenBank/DDBJ databases">
        <authorList>
            <consortium name="ENA_rothamsted_submissions"/>
            <consortium name="culmorum"/>
            <person name="King R."/>
        </authorList>
    </citation>
    <scope>NUCLEOTIDE SEQUENCE</scope>
</reference>